<dbReference type="EMBL" id="CP065666">
    <property type="protein sequence ID" value="QPS05490.1"/>
    <property type="molecule type" value="Genomic_DNA"/>
</dbReference>
<organism evidence="3 4">
    <name type="scientific">Acinetobacter johnsonii</name>
    <dbReference type="NCBI Taxonomy" id="40214"/>
    <lineage>
        <taxon>Bacteria</taxon>
        <taxon>Pseudomonadati</taxon>
        <taxon>Pseudomonadota</taxon>
        <taxon>Gammaproteobacteria</taxon>
        <taxon>Moraxellales</taxon>
        <taxon>Moraxellaceae</taxon>
        <taxon>Acinetobacter</taxon>
    </lineage>
</organism>
<protein>
    <submittedName>
        <fullName evidence="3">Uncharacterized protein</fullName>
    </submittedName>
</protein>
<evidence type="ECO:0000313" key="2">
    <source>
        <dbReference type="EMBL" id="QPS05490.1"/>
    </source>
</evidence>
<reference evidence="3 4" key="1">
    <citation type="submission" date="2018-06" db="EMBL/GenBank/DDBJ databases">
        <authorList>
            <consortium name="Pathogen Informatics"/>
            <person name="Doyle S."/>
        </authorList>
    </citation>
    <scope>NUCLEOTIDE SEQUENCE [LARGE SCALE GENOMIC DNA]</scope>
    <source>
        <strain evidence="3 4">NCTC10308</strain>
    </source>
</reference>
<accession>A0A380TYA5</accession>
<keyword evidence="1" id="KW-0472">Membrane</keyword>
<feature type="transmembrane region" description="Helical" evidence="1">
    <location>
        <begin position="23"/>
        <end position="44"/>
    </location>
</feature>
<dbReference type="EMBL" id="UFRV01000006">
    <property type="protein sequence ID" value="SUT93195.1"/>
    <property type="molecule type" value="Genomic_DNA"/>
</dbReference>
<gene>
    <name evidence="2" type="ORF">I6G67_08705</name>
    <name evidence="3" type="ORF">NCTC10308_01000</name>
</gene>
<proteinExistence type="predicted"/>
<keyword evidence="1" id="KW-1133">Transmembrane helix</keyword>
<reference evidence="2 5" key="2">
    <citation type="submission" date="2020-12" db="EMBL/GenBank/DDBJ databases">
        <title>FDA dAtabase for Regulatory Grade micrObial Sequences (FDA-ARGOS): Supporting development and validation of Infectious Disease Dx tests.</title>
        <authorList>
            <person name="Sproer C."/>
            <person name="Gronow S."/>
            <person name="Severitt S."/>
            <person name="Schroder I."/>
            <person name="Tallon L."/>
            <person name="Sadzewicz L."/>
            <person name="Zhao X."/>
            <person name="Boylan J."/>
            <person name="Ott S."/>
            <person name="Bowen H."/>
            <person name="Vavikolanu K."/>
            <person name="Mehta A."/>
            <person name="Aluvathingal J."/>
            <person name="Nadendla S."/>
            <person name="Lowell S."/>
            <person name="Myers T."/>
            <person name="Yan Y."/>
            <person name="Sichtig H."/>
        </authorList>
    </citation>
    <scope>NUCLEOTIDE SEQUENCE [LARGE SCALE GENOMIC DNA]</scope>
    <source>
        <strain evidence="2 5">FDAARGOS_910</strain>
    </source>
</reference>
<evidence type="ECO:0000313" key="4">
    <source>
        <dbReference type="Proteomes" id="UP000254227"/>
    </source>
</evidence>
<evidence type="ECO:0000256" key="1">
    <source>
        <dbReference type="SAM" id="Phobius"/>
    </source>
</evidence>
<dbReference type="Proteomes" id="UP000595107">
    <property type="component" value="Chromosome"/>
</dbReference>
<name>A0A380TYA5_ACIJO</name>
<evidence type="ECO:0000313" key="3">
    <source>
        <dbReference type="EMBL" id="SUT93195.1"/>
    </source>
</evidence>
<evidence type="ECO:0000313" key="5">
    <source>
        <dbReference type="Proteomes" id="UP000595107"/>
    </source>
</evidence>
<sequence>MFETVFISDPNFKYTQYFTFENFLLAFCVAVTIAAIFIIISDIFTDEQL</sequence>
<keyword evidence="1" id="KW-0812">Transmembrane</keyword>
<dbReference type="RefSeq" id="WP_004693135.1">
    <property type="nucleotide sequence ID" value="NZ_BBTB01000076.1"/>
</dbReference>
<dbReference type="AlphaFoldDB" id="A0A380TYA5"/>
<dbReference type="Proteomes" id="UP000254227">
    <property type="component" value="Unassembled WGS sequence"/>
</dbReference>